<accession>A0A087B3L9</accession>
<dbReference type="Proteomes" id="UP000029067">
    <property type="component" value="Unassembled WGS sequence"/>
</dbReference>
<keyword evidence="3" id="KW-1185">Reference proteome</keyword>
<dbReference type="STRING" id="1688.BCUN_0114"/>
<comment type="caution">
    <text evidence="2">The sequence shown here is derived from an EMBL/GenBank/DDBJ whole genome shotgun (WGS) entry which is preliminary data.</text>
</comment>
<gene>
    <name evidence="2" type="ORF">BCUN_0114</name>
</gene>
<protein>
    <submittedName>
        <fullName evidence="2">Cytosolic protein</fullName>
    </submittedName>
</protein>
<reference evidence="2 3" key="1">
    <citation type="submission" date="2014-03" db="EMBL/GenBank/DDBJ databases">
        <title>Genomics of Bifidobacteria.</title>
        <authorList>
            <person name="Ventura M."/>
            <person name="Milani C."/>
            <person name="Lugli G.A."/>
        </authorList>
    </citation>
    <scope>NUCLEOTIDE SEQUENCE [LARGE SCALE GENOMIC DNA]</scope>
    <source>
        <strain evidence="2 3">LMG 10738</strain>
    </source>
</reference>
<feature type="compositionally biased region" description="Acidic residues" evidence="1">
    <location>
        <begin position="25"/>
        <end position="45"/>
    </location>
</feature>
<name>A0A087B3L9_9BIFI</name>
<dbReference type="eggNOG" id="ENOG502Z90C">
    <property type="taxonomic scope" value="Bacteria"/>
</dbReference>
<feature type="compositionally biased region" description="Polar residues" evidence="1">
    <location>
        <begin position="254"/>
        <end position="264"/>
    </location>
</feature>
<evidence type="ECO:0000313" key="2">
    <source>
        <dbReference type="EMBL" id="KFI65619.1"/>
    </source>
</evidence>
<sequence>MGLFGFGKKKKDKHEDQVEDAIASETEDEAAAVGEELDADADTEGADGTAAYERGVELGPWDIDEDDAPDYDEYLSLGAFYLPFVQGIQLRIKASRADNSLLGATVTIGHSSLELEAFAAPKTMGLWDDIRARMLQKNAAAKEVEGVFGTELEMPVKTADGKTHPTRIVGVDGPRWMLRGIFSGTAAQDSDAEETKVLNDFFSKVVVDRGSEPLAPNDLIPLSQPLTPGERRELAEKQAGDANDALRRPDGPLSSDQQVEQEATLSRGPMFSELR</sequence>
<evidence type="ECO:0000256" key="1">
    <source>
        <dbReference type="SAM" id="MobiDB-lite"/>
    </source>
</evidence>
<organism evidence="2 3">
    <name type="scientific">Bifidobacterium cuniculi</name>
    <dbReference type="NCBI Taxonomy" id="1688"/>
    <lineage>
        <taxon>Bacteria</taxon>
        <taxon>Bacillati</taxon>
        <taxon>Actinomycetota</taxon>
        <taxon>Actinomycetes</taxon>
        <taxon>Bifidobacteriales</taxon>
        <taxon>Bifidobacteriaceae</taxon>
        <taxon>Bifidobacterium</taxon>
    </lineage>
</organism>
<dbReference type="OrthoDB" id="8480367at2"/>
<feature type="region of interest" description="Disordered" evidence="1">
    <location>
        <begin position="213"/>
        <end position="275"/>
    </location>
</feature>
<evidence type="ECO:0000313" key="3">
    <source>
        <dbReference type="Proteomes" id="UP000029067"/>
    </source>
</evidence>
<proteinExistence type="predicted"/>
<feature type="region of interest" description="Disordered" evidence="1">
    <location>
        <begin position="1"/>
        <end position="56"/>
    </location>
</feature>
<feature type="compositionally biased region" description="Basic and acidic residues" evidence="1">
    <location>
        <begin position="229"/>
        <end position="250"/>
    </location>
</feature>
<dbReference type="AlphaFoldDB" id="A0A087B3L9"/>
<dbReference type="InterPro" id="IPR022183">
    <property type="entry name" value="DUF3710"/>
</dbReference>
<dbReference type="Pfam" id="PF12502">
    <property type="entry name" value="DUF3710"/>
    <property type="match status" value="1"/>
</dbReference>
<dbReference type="RefSeq" id="WP_033516894.1">
    <property type="nucleotide sequence ID" value="NZ_JGYV01000001.1"/>
</dbReference>
<dbReference type="EMBL" id="JGYV01000001">
    <property type="protein sequence ID" value="KFI65619.1"/>
    <property type="molecule type" value="Genomic_DNA"/>
</dbReference>